<dbReference type="SUPFAM" id="SSF49899">
    <property type="entry name" value="Concanavalin A-like lectins/glucanases"/>
    <property type="match status" value="1"/>
</dbReference>
<comment type="function">
    <text evidence="9">Enables the bacterium to metabolize sucrose as a sole carbon source.</text>
</comment>
<dbReference type="UniPathway" id="UPA00238"/>
<protein>
    <recommendedName>
        <fullName evidence="4 8">Sucrose-6-phosphate hydrolase</fullName>
        <ecNumber evidence="3 8">3.2.1.26</ecNumber>
    </recommendedName>
    <alternativeName>
        <fullName evidence="7 9">Invertase</fullName>
    </alternativeName>
</protein>
<evidence type="ECO:0000256" key="9">
    <source>
        <dbReference type="RuleBase" id="RU365015"/>
    </source>
</evidence>
<organism evidence="12 13">
    <name type="scientific">Paenibacillus rhizophilus</name>
    <dbReference type="NCBI Taxonomy" id="1850366"/>
    <lineage>
        <taxon>Bacteria</taxon>
        <taxon>Bacillati</taxon>
        <taxon>Bacillota</taxon>
        <taxon>Bacilli</taxon>
        <taxon>Bacillales</taxon>
        <taxon>Paenibacillaceae</taxon>
        <taxon>Paenibacillus</taxon>
    </lineage>
</organism>
<evidence type="ECO:0000256" key="6">
    <source>
        <dbReference type="ARBA" id="ARBA00023295"/>
    </source>
</evidence>
<dbReference type="PANTHER" id="PTHR43101:SF1">
    <property type="entry name" value="BETA-FRUCTOSIDASE"/>
    <property type="match status" value="1"/>
</dbReference>
<dbReference type="EC" id="3.2.1.26" evidence="3 8"/>
<dbReference type="CDD" id="cd18623">
    <property type="entry name" value="GH32_ScrB-like"/>
    <property type="match status" value="1"/>
</dbReference>
<dbReference type="EMBL" id="RQPI01000014">
    <property type="protein sequence ID" value="RQW09332.1"/>
    <property type="molecule type" value="Genomic_DNA"/>
</dbReference>
<name>A0A3N9PSI6_9BACL</name>
<dbReference type="Pfam" id="PF00251">
    <property type="entry name" value="Glyco_hydro_32N"/>
    <property type="match status" value="1"/>
</dbReference>
<evidence type="ECO:0000256" key="4">
    <source>
        <dbReference type="ARBA" id="ARBA00019623"/>
    </source>
</evidence>
<dbReference type="RefSeq" id="WP_124697156.1">
    <property type="nucleotide sequence ID" value="NZ_JBHUFE010000014.1"/>
</dbReference>
<dbReference type="InterPro" id="IPR013320">
    <property type="entry name" value="ConA-like_dom_sf"/>
</dbReference>
<dbReference type="PROSITE" id="PS00609">
    <property type="entry name" value="GLYCOSYL_HYDROL_F32"/>
    <property type="match status" value="1"/>
</dbReference>
<dbReference type="OrthoDB" id="9759709at2"/>
<feature type="domain" description="Glycosyl hydrolase family 32 N-terminal" evidence="10">
    <location>
        <begin position="4"/>
        <end position="306"/>
    </location>
</feature>
<keyword evidence="9" id="KW-0119">Carbohydrate metabolism</keyword>
<dbReference type="GO" id="GO:0005985">
    <property type="term" value="P:sucrose metabolic process"/>
    <property type="evidence" value="ECO:0007669"/>
    <property type="project" value="UniProtKB-UniPathway"/>
</dbReference>
<proteinExistence type="inferred from homology"/>
<dbReference type="SMART" id="SM00640">
    <property type="entry name" value="Glyco_32"/>
    <property type="match status" value="1"/>
</dbReference>
<dbReference type="NCBIfam" id="TIGR01322">
    <property type="entry name" value="scrB_fam"/>
    <property type="match status" value="1"/>
</dbReference>
<sequence>MTYHIEPDRGLLNDPNGLIWFKDKYYFFHQWNRFDTNHQYKEWGVFTSANMIHWNNQGSAILPDRKLDRDGVYSGSSIEHDGEMYLFYTGNTKNNGERKSYQCISTSKNGQTFIKEERAIETPPEFTEHHRDPKVWRGENNWWMIVGAQTKEQKGAIALYSSCDLLHWKYENILYDERLDNMCECPDLFSIDDETDILVCCPQVRPEQEDDLTEVSSYAAFISGKFDEKAKKFLPKSSLQLLDYGFDFYAPQSFFDPKGRRIMVGWMSRMSENEEYLCPTKQYGYLHCLTLPRVITRENGEIKQKPIEEVKQLRKREQRFTSSQGCFELESGRFELELSRKDCTADFKLFLRNCAVEIHYCSKKNVFSVTRENWVTGKKETKVKQVQSLSQMSIYSDNSSIEIFVNDGECVFSLRYFTEEENLSVKYVGLQQKGELLYFSF</sequence>
<reference evidence="12 13" key="1">
    <citation type="submission" date="2018-11" db="EMBL/GenBank/DDBJ databases">
        <title>Genome sequence of strain 7197.</title>
        <authorList>
            <person name="Gao J."/>
            <person name="Sun J."/>
        </authorList>
    </citation>
    <scope>NUCLEOTIDE SEQUENCE [LARGE SCALE GENOMIC DNA]</scope>
    <source>
        <strain evidence="12 13">7197</strain>
    </source>
</reference>
<keyword evidence="5 8" id="KW-0378">Hydrolase</keyword>
<dbReference type="GO" id="GO:0004564">
    <property type="term" value="F:beta-fructofuranosidase activity"/>
    <property type="evidence" value="ECO:0007669"/>
    <property type="project" value="UniProtKB-EC"/>
</dbReference>
<keyword evidence="6 8" id="KW-0326">Glycosidase</keyword>
<dbReference type="SUPFAM" id="SSF75005">
    <property type="entry name" value="Arabinanase/levansucrase/invertase"/>
    <property type="match status" value="1"/>
</dbReference>
<dbReference type="GO" id="GO:0005737">
    <property type="term" value="C:cytoplasm"/>
    <property type="evidence" value="ECO:0007669"/>
    <property type="project" value="UniProtKB-SubCell"/>
</dbReference>
<evidence type="ECO:0000259" key="10">
    <source>
        <dbReference type="Pfam" id="PF00251"/>
    </source>
</evidence>
<dbReference type="InterPro" id="IPR018053">
    <property type="entry name" value="Glyco_hydro_32_AS"/>
</dbReference>
<accession>A0A3N9PSI6</accession>
<dbReference type="Gene3D" id="2.60.120.560">
    <property type="entry name" value="Exo-inulinase, domain 1"/>
    <property type="match status" value="1"/>
</dbReference>
<dbReference type="PANTHER" id="PTHR43101">
    <property type="entry name" value="BETA-FRUCTOSIDASE"/>
    <property type="match status" value="1"/>
</dbReference>
<evidence type="ECO:0000256" key="8">
    <source>
        <dbReference type="RuleBase" id="RU362110"/>
    </source>
</evidence>
<feature type="domain" description="Glycosyl hydrolase family 32 C-terminal" evidence="11">
    <location>
        <begin position="310"/>
        <end position="423"/>
    </location>
</feature>
<dbReference type="InterPro" id="IPR013189">
    <property type="entry name" value="Glyco_hydro_32_C"/>
</dbReference>
<dbReference type="AlphaFoldDB" id="A0A3N9PSI6"/>
<dbReference type="InterPro" id="IPR023296">
    <property type="entry name" value="Glyco_hydro_beta-prop_sf"/>
</dbReference>
<evidence type="ECO:0000259" key="11">
    <source>
        <dbReference type="Pfam" id="PF08244"/>
    </source>
</evidence>
<comment type="pathway">
    <text evidence="1 9">Glycan biosynthesis; sucrose metabolism.</text>
</comment>
<dbReference type="Proteomes" id="UP000282529">
    <property type="component" value="Unassembled WGS sequence"/>
</dbReference>
<comment type="similarity">
    <text evidence="2 8">Belongs to the glycosyl hydrolase 32 family.</text>
</comment>
<dbReference type="Pfam" id="PF08244">
    <property type="entry name" value="Glyco_hydro_32C"/>
    <property type="match status" value="1"/>
</dbReference>
<gene>
    <name evidence="12" type="ORF">EH198_19345</name>
</gene>
<comment type="caution">
    <text evidence="12">The sequence shown here is derived from an EMBL/GenBank/DDBJ whole genome shotgun (WGS) entry which is preliminary data.</text>
</comment>
<evidence type="ECO:0000256" key="5">
    <source>
        <dbReference type="ARBA" id="ARBA00022801"/>
    </source>
</evidence>
<keyword evidence="9" id="KW-0963">Cytoplasm</keyword>
<comment type="subcellular location">
    <subcellularLocation>
        <location evidence="9">Cytoplasm</location>
    </subcellularLocation>
</comment>
<keyword evidence="13" id="KW-1185">Reference proteome</keyword>
<evidence type="ECO:0000313" key="12">
    <source>
        <dbReference type="EMBL" id="RQW09332.1"/>
    </source>
</evidence>
<evidence type="ECO:0000256" key="1">
    <source>
        <dbReference type="ARBA" id="ARBA00004914"/>
    </source>
</evidence>
<dbReference type="InterPro" id="IPR013148">
    <property type="entry name" value="Glyco_hydro_32_N"/>
</dbReference>
<evidence type="ECO:0000256" key="7">
    <source>
        <dbReference type="ARBA" id="ARBA00033367"/>
    </source>
</evidence>
<dbReference type="InterPro" id="IPR051214">
    <property type="entry name" value="GH32_Enzymes"/>
</dbReference>
<dbReference type="Gene3D" id="2.115.10.20">
    <property type="entry name" value="Glycosyl hydrolase domain, family 43"/>
    <property type="match status" value="1"/>
</dbReference>
<evidence type="ECO:0000256" key="2">
    <source>
        <dbReference type="ARBA" id="ARBA00009902"/>
    </source>
</evidence>
<dbReference type="InterPro" id="IPR001362">
    <property type="entry name" value="Glyco_hydro_32"/>
</dbReference>
<evidence type="ECO:0000313" key="13">
    <source>
        <dbReference type="Proteomes" id="UP000282529"/>
    </source>
</evidence>
<dbReference type="InterPro" id="IPR006232">
    <property type="entry name" value="Suc6P_hydrolase"/>
</dbReference>
<evidence type="ECO:0000256" key="3">
    <source>
        <dbReference type="ARBA" id="ARBA00012758"/>
    </source>
</evidence>
<comment type="catalytic activity">
    <reaction evidence="8">
        <text>Hydrolysis of terminal non-reducing beta-D-fructofuranoside residues in beta-D-fructofuranosides.</text>
        <dbReference type="EC" id="3.2.1.26"/>
    </reaction>
</comment>